<evidence type="ECO:0000259" key="1">
    <source>
        <dbReference type="Pfam" id="PF13274"/>
    </source>
</evidence>
<dbReference type="AlphaFoldDB" id="A0A2U2C067"/>
<dbReference type="Pfam" id="PF13274">
    <property type="entry name" value="SocA_Panacea"/>
    <property type="match status" value="1"/>
</dbReference>
<dbReference type="EMBL" id="QEYI01000004">
    <property type="protein sequence ID" value="PWE21083.1"/>
    <property type="molecule type" value="Genomic_DNA"/>
</dbReference>
<dbReference type="InterPro" id="IPR025272">
    <property type="entry name" value="SocA_Panacea"/>
</dbReference>
<sequence length="163" mass="19432">MVDMTKVANIILYMLHKQVKGLNNKKVELMLFFMEKNHLDFFNQKIVNEEFIKDKRGVKAKNLSEIFELIIDEVDLDEDDERVYFIQELLDFLEIDIVEKNDYKELNFSKFEEDFSEELFSKDEFKTIHKVVSLYKDTTVRNLANESFSIDKVRTTELGDLIL</sequence>
<reference evidence="2 3" key="1">
    <citation type="submission" date="2018-05" db="EMBL/GenBank/DDBJ databases">
        <title>Antimicrobial susceptibility testing and genomic analysis of Arcobacter skirrowii strains and one Arcobacter butzleri isolated from German poultry farms.</title>
        <authorList>
            <person name="Haenel I."/>
            <person name="Hotzel H."/>
            <person name="Tomaso H."/>
            <person name="Busch A."/>
        </authorList>
    </citation>
    <scope>NUCLEOTIDE SEQUENCE [LARGE SCALE GENOMIC DNA]</scope>
    <source>
        <strain evidence="3">v</strain>
    </source>
</reference>
<evidence type="ECO:0000313" key="2">
    <source>
        <dbReference type="EMBL" id="PWE21083.1"/>
    </source>
</evidence>
<comment type="caution">
    <text evidence="2">The sequence shown here is derived from an EMBL/GenBank/DDBJ whole genome shotgun (WGS) entry which is preliminary data.</text>
</comment>
<dbReference type="STRING" id="28200.GCA_001572935_01819"/>
<name>A0A2U2C067_9BACT</name>
<gene>
    <name evidence="2" type="ORF">DF188_06130</name>
</gene>
<organism evidence="2 3">
    <name type="scientific">Aliarcobacter skirrowii</name>
    <dbReference type="NCBI Taxonomy" id="28200"/>
    <lineage>
        <taxon>Bacteria</taxon>
        <taxon>Pseudomonadati</taxon>
        <taxon>Campylobacterota</taxon>
        <taxon>Epsilonproteobacteria</taxon>
        <taxon>Campylobacterales</taxon>
        <taxon>Arcobacteraceae</taxon>
        <taxon>Aliarcobacter</taxon>
    </lineage>
</organism>
<accession>A0A2U2C067</accession>
<protein>
    <submittedName>
        <fullName evidence="2">DUF4065 domain-containing protein</fullName>
    </submittedName>
</protein>
<dbReference type="RefSeq" id="WP_109158482.1">
    <property type="nucleotide sequence ID" value="NZ_QEYI01000004.1"/>
</dbReference>
<evidence type="ECO:0000313" key="3">
    <source>
        <dbReference type="Proteomes" id="UP000245014"/>
    </source>
</evidence>
<feature type="domain" description="Antitoxin SocA-like Panacea" evidence="1">
    <location>
        <begin position="30"/>
        <end position="145"/>
    </location>
</feature>
<proteinExistence type="predicted"/>
<dbReference type="Proteomes" id="UP000245014">
    <property type="component" value="Unassembled WGS sequence"/>
</dbReference>